<dbReference type="EMBL" id="LWBO01000004">
    <property type="protein sequence ID" value="OQP52131.1"/>
    <property type="molecule type" value="Genomic_DNA"/>
</dbReference>
<evidence type="ECO:0000313" key="1">
    <source>
        <dbReference type="EMBL" id="OQP52131.1"/>
    </source>
</evidence>
<proteinExistence type="predicted"/>
<keyword evidence="2" id="KW-1185">Reference proteome</keyword>
<reference evidence="1 2" key="1">
    <citation type="submission" date="2016-04" db="EMBL/GenBank/DDBJ databases">
        <authorList>
            <person name="Chen L."/>
            <person name="Zhuang W."/>
            <person name="Wang G."/>
        </authorList>
    </citation>
    <scope>NUCLEOTIDE SEQUENCE [LARGE SCALE GENOMIC DNA]</scope>
    <source>
        <strain evidence="2">GR20</strain>
    </source>
</reference>
<comment type="caution">
    <text evidence="1">The sequence shown here is derived from an EMBL/GenBank/DDBJ whole genome shotgun (WGS) entry which is preliminary data.</text>
</comment>
<protein>
    <submittedName>
        <fullName evidence="1">Uncharacterized protein</fullName>
    </submittedName>
</protein>
<gene>
    <name evidence="1" type="ORF">A4D02_23305</name>
</gene>
<sequence>MVSITGISAKPVPFDKQHQVGGVFIFSQEKQVLVPFWPDKGLCRVIFINNLSHLDVLNLAIPA</sequence>
<dbReference type="Proteomes" id="UP000192277">
    <property type="component" value="Unassembled WGS sequence"/>
</dbReference>
<evidence type="ECO:0000313" key="2">
    <source>
        <dbReference type="Proteomes" id="UP000192277"/>
    </source>
</evidence>
<name>A0ABX3P073_9BACT</name>
<accession>A0ABX3P073</accession>
<organism evidence="1 2">
    <name type="scientific">Niastella koreensis</name>
    <dbReference type="NCBI Taxonomy" id="354356"/>
    <lineage>
        <taxon>Bacteria</taxon>
        <taxon>Pseudomonadati</taxon>
        <taxon>Bacteroidota</taxon>
        <taxon>Chitinophagia</taxon>
        <taxon>Chitinophagales</taxon>
        <taxon>Chitinophagaceae</taxon>
        <taxon>Niastella</taxon>
    </lineage>
</organism>